<protein>
    <recommendedName>
        <fullName evidence="4">DUF4175 domain-containing protein</fullName>
    </recommendedName>
</protein>
<dbReference type="Proteomes" id="UP001243846">
    <property type="component" value="Unassembled WGS sequence"/>
</dbReference>
<accession>A0ABT8D7W1</accession>
<keyword evidence="1" id="KW-0472">Membrane</keyword>
<sequence>MACVLVVMTIFALVIDRRSFLTAGLGYLAWLIWALASRSGEGLDWPVVLILIGGAVTALGAWWVPLRARLMRVLPDFPGKDRLPPYAKGAL</sequence>
<keyword evidence="3" id="KW-1185">Reference proteome</keyword>
<reference evidence="3" key="1">
    <citation type="journal article" date="2019" name="Int. J. Syst. Evol. Microbiol.">
        <title>The Global Catalogue of Microorganisms (GCM) 10K type strain sequencing project: providing services to taxonomists for standard genome sequencing and annotation.</title>
        <authorList>
            <consortium name="The Broad Institute Genomics Platform"/>
            <consortium name="The Broad Institute Genome Sequencing Center for Infectious Disease"/>
            <person name="Wu L."/>
            <person name="Ma J."/>
        </authorList>
    </citation>
    <scope>NUCLEOTIDE SEQUENCE [LARGE SCALE GENOMIC DNA]</scope>
    <source>
        <strain evidence="3">CECT 8482</strain>
    </source>
</reference>
<organism evidence="2 3">
    <name type="scientific">Paracoccus cavernae</name>
    <dbReference type="NCBI Taxonomy" id="1571207"/>
    <lineage>
        <taxon>Bacteria</taxon>
        <taxon>Pseudomonadati</taxon>
        <taxon>Pseudomonadota</taxon>
        <taxon>Alphaproteobacteria</taxon>
        <taxon>Rhodobacterales</taxon>
        <taxon>Paracoccaceae</taxon>
        <taxon>Paracoccus</taxon>
    </lineage>
</organism>
<evidence type="ECO:0000313" key="3">
    <source>
        <dbReference type="Proteomes" id="UP001243846"/>
    </source>
</evidence>
<comment type="caution">
    <text evidence="2">The sequence shown here is derived from an EMBL/GenBank/DDBJ whole genome shotgun (WGS) entry which is preliminary data.</text>
</comment>
<feature type="transmembrane region" description="Helical" evidence="1">
    <location>
        <begin position="45"/>
        <end position="64"/>
    </location>
</feature>
<gene>
    <name evidence="2" type="ORF">QWZ10_15515</name>
</gene>
<evidence type="ECO:0000313" key="2">
    <source>
        <dbReference type="EMBL" id="MDN3712817.1"/>
    </source>
</evidence>
<name>A0ABT8D7W1_9RHOB</name>
<keyword evidence="1" id="KW-0812">Transmembrane</keyword>
<proteinExistence type="predicted"/>
<dbReference type="EMBL" id="JAUFRC010000001">
    <property type="protein sequence ID" value="MDN3712817.1"/>
    <property type="molecule type" value="Genomic_DNA"/>
</dbReference>
<evidence type="ECO:0008006" key="4">
    <source>
        <dbReference type="Google" id="ProtNLM"/>
    </source>
</evidence>
<keyword evidence="1" id="KW-1133">Transmembrane helix</keyword>
<evidence type="ECO:0000256" key="1">
    <source>
        <dbReference type="SAM" id="Phobius"/>
    </source>
</evidence>